<sequence>MQIGVPKEILTNETRVAATPKTVEQLLKLGFAVVVESGAGELASFSDQAYEEAGATIRQRDEVWQSDIIFKVNAPMKNGRRKIDEFELIRQDSTIVSFIWPAQNPDLLKALADKQANILAMDSVPRISRAQSLDALSSMANIAGYRAVVEAAHEFGRFFTGQITAAGKVPPAKVLVAGAGVAGLAAIGAAGSLGAIVRAFDVRPEVKEQVQSMGADFLEVDVQGMEQSSDGYAKEASEEFNKAAERLYAEQAKEVDIIITTALIPGKPAPKLISKEMIDSMKPGSVIVDLAAANGGNCAYTKANKIVTTPGGVKVIGYTDMPGRLPAQASQLYGTNLVNLAKLLCKNKDGQIDLDFEDLVIRGVTVVKRGEVTWPAPPIKVSAQSKPKVAPPKEKEPEKPVDPRKKYGLLAAGIAAFAWVANSAPPEFLSHFTVFVLACVVGYYVVWNVKHALHTPLMSVTNAISGIIVVGALLQIGKGDGLVTLLAFIAVLIASINIFGGFTVTRRMLEMFRKGGK</sequence>
<evidence type="ECO:0000256" key="11">
    <source>
        <dbReference type="ARBA" id="ARBA00022989"/>
    </source>
</evidence>
<evidence type="ECO:0000256" key="10">
    <source>
        <dbReference type="ARBA" id="ARBA00022967"/>
    </source>
</evidence>
<dbReference type="Proteomes" id="UP000664654">
    <property type="component" value="Unassembled WGS sequence"/>
</dbReference>
<feature type="domain" description="Alanine dehydrogenase/pyridine nucleotide transhydrogenase N-terminal" evidence="20">
    <location>
        <begin position="4"/>
        <end position="143"/>
    </location>
</feature>
<dbReference type="Pfam" id="PF05222">
    <property type="entry name" value="AlaDh_PNT_N"/>
    <property type="match status" value="1"/>
</dbReference>
<evidence type="ECO:0000256" key="2">
    <source>
        <dbReference type="ARBA" id="ARBA00004429"/>
    </source>
</evidence>
<comment type="similarity">
    <text evidence="3 16">Belongs to the AlaDH/PNT family.</text>
</comment>
<dbReference type="PANTHER" id="PTHR10160">
    <property type="entry name" value="NAD(P) TRANSHYDROGENASE"/>
    <property type="match status" value="1"/>
</dbReference>
<evidence type="ECO:0000256" key="14">
    <source>
        <dbReference type="ARBA" id="ARBA00048202"/>
    </source>
</evidence>
<comment type="subcellular location">
    <subcellularLocation>
        <location evidence="2">Cell inner membrane</location>
        <topology evidence="2">Multi-pass membrane protein</topology>
    </subcellularLocation>
</comment>
<feature type="region of interest" description="Disordered" evidence="17">
    <location>
        <begin position="382"/>
        <end position="402"/>
    </location>
</feature>
<feature type="compositionally biased region" description="Basic and acidic residues" evidence="17">
    <location>
        <begin position="391"/>
        <end position="402"/>
    </location>
</feature>
<feature type="transmembrane region" description="Helical" evidence="18">
    <location>
        <begin position="459"/>
        <end position="476"/>
    </location>
</feature>
<evidence type="ECO:0000313" key="22">
    <source>
        <dbReference type="Proteomes" id="UP000664654"/>
    </source>
</evidence>
<dbReference type="Pfam" id="PF12769">
    <property type="entry name" value="PNTB_4TM"/>
    <property type="match status" value="1"/>
</dbReference>
<dbReference type="SMART" id="SM01002">
    <property type="entry name" value="AlaDh_PNT_C"/>
    <property type="match status" value="1"/>
</dbReference>
<dbReference type="SMART" id="SM01003">
    <property type="entry name" value="AlaDh_PNT_N"/>
    <property type="match status" value="1"/>
</dbReference>
<dbReference type="EMBL" id="JAFKCV010000001">
    <property type="protein sequence ID" value="MBN7823986.1"/>
    <property type="molecule type" value="Genomic_DNA"/>
</dbReference>
<dbReference type="GO" id="GO:0006740">
    <property type="term" value="P:NADPH regeneration"/>
    <property type="evidence" value="ECO:0007669"/>
    <property type="project" value="TreeGrafter"/>
</dbReference>
<dbReference type="PIRSF" id="PIRSF000203">
    <property type="entry name" value="NADP_transhydrogenase_alpha"/>
    <property type="match status" value="1"/>
</dbReference>
<dbReference type="SUPFAM" id="SSF51735">
    <property type="entry name" value="NAD(P)-binding Rossmann-fold domains"/>
    <property type="match status" value="1"/>
</dbReference>
<evidence type="ECO:0000313" key="21">
    <source>
        <dbReference type="EMBL" id="MBN7823986.1"/>
    </source>
</evidence>
<evidence type="ECO:0000256" key="4">
    <source>
        <dbReference type="ARBA" id="ARBA00012943"/>
    </source>
</evidence>
<comment type="catalytic activity">
    <reaction evidence="14 16">
        <text>NAD(+) + NADPH + H(+)(in) = NADH + NADP(+) + H(+)(out)</text>
        <dbReference type="Rhea" id="RHEA:47992"/>
        <dbReference type="ChEBI" id="CHEBI:15378"/>
        <dbReference type="ChEBI" id="CHEBI:57540"/>
        <dbReference type="ChEBI" id="CHEBI:57783"/>
        <dbReference type="ChEBI" id="CHEBI:57945"/>
        <dbReference type="ChEBI" id="CHEBI:58349"/>
        <dbReference type="EC" id="7.1.1.1"/>
    </reaction>
</comment>
<reference evidence="21" key="1">
    <citation type="submission" date="2021-03" db="EMBL/GenBank/DDBJ databases">
        <title>novel species isolated from a fishpond in China.</title>
        <authorList>
            <person name="Lu H."/>
            <person name="Cai Z."/>
        </authorList>
    </citation>
    <scope>NUCLEOTIDE SEQUENCE</scope>
    <source>
        <strain evidence="21">JCM 30855</strain>
    </source>
</reference>
<feature type="transmembrane region" description="Helical" evidence="18">
    <location>
        <begin position="174"/>
        <end position="197"/>
    </location>
</feature>
<evidence type="ECO:0000256" key="5">
    <source>
        <dbReference type="ARBA" id="ARBA00022475"/>
    </source>
</evidence>
<dbReference type="GO" id="GO:0016491">
    <property type="term" value="F:oxidoreductase activity"/>
    <property type="evidence" value="ECO:0007669"/>
    <property type="project" value="UniProtKB-KW"/>
</dbReference>
<dbReference type="CDD" id="cd05304">
    <property type="entry name" value="Rubrum_tdh"/>
    <property type="match status" value="1"/>
</dbReference>
<evidence type="ECO:0000259" key="20">
    <source>
        <dbReference type="SMART" id="SM01003"/>
    </source>
</evidence>
<keyword evidence="11 18" id="KW-1133">Transmembrane helix</keyword>
<evidence type="ECO:0000256" key="6">
    <source>
        <dbReference type="ARBA" id="ARBA00022519"/>
    </source>
</evidence>
<accession>A0A939DLC8</accession>
<evidence type="ECO:0000256" key="8">
    <source>
        <dbReference type="ARBA" id="ARBA00022741"/>
    </source>
</evidence>
<dbReference type="InterPro" id="IPR024605">
    <property type="entry name" value="NADP_transhyd_a_C"/>
</dbReference>
<evidence type="ECO:0000256" key="3">
    <source>
        <dbReference type="ARBA" id="ARBA00005689"/>
    </source>
</evidence>
<keyword evidence="9 16" id="KW-0521">NADP</keyword>
<dbReference type="InterPro" id="IPR008142">
    <property type="entry name" value="AlaDH/PNT_CS1"/>
</dbReference>
<proteinExistence type="inferred from homology"/>
<evidence type="ECO:0000256" key="17">
    <source>
        <dbReference type="SAM" id="MobiDB-lite"/>
    </source>
</evidence>
<dbReference type="GO" id="GO:0008750">
    <property type="term" value="F:proton-translocating NAD(P)+ transhydrogenase activity"/>
    <property type="evidence" value="ECO:0007669"/>
    <property type="project" value="UniProtKB-EC"/>
</dbReference>
<keyword evidence="22" id="KW-1185">Reference proteome</keyword>
<feature type="transmembrane region" description="Helical" evidence="18">
    <location>
        <begin position="482"/>
        <end position="504"/>
    </location>
</feature>
<keyword evidence="5" id="KW-1003">Cell membrane</keyword>
<dbReference type="Pfam" id="PF01262">
    <property type="entry name" value="AlaDh_PNT_C"/>
    <property type="match status" value="1"/>
</dbReference>
<comment type="function">
    <text evidence="1 16">The transhydrogenation between NADH and NADP is coupled to respiration and ATP hydrolysis and functions as a proton pump across the membrane.</text>
</comment>
<evidence type="ECO:0000256" key="13">
    <source>
        <dbReference type="ARBA" id="ARBA00023136"/>
    </source>
</evidence>
<keyword evidence="10 16" id="KW-1278">Translocase</keyword>
<dbReference type="NCBIfam" id="NF006942">
    <property type="entry name" value="PRK09424.1"/>
    <property type="match status" value="1"/>
</dbReference>
<dbReference type="Gene3D" id="3.40.50.720">
    <property type="entry name" value="NAD(P)-binding Rossmann-like Domain"/>
    <property type="match status" value="2"/>
</dbReference>
<dbReference type="SUPFAM" id="SSF52283">
    <property type="entry name" value="Formate/glycerate dehydrogenase catalytic domain-like"/>
    <property type="match status" value="1"/>
</dbReference>
<evidence type="ECO:0000256" key="16">
    <source>
        <dbReference type="PIRNR" id="PIRNR000203"/>
    </source>
</evidence>
<dbReference type="InterPro" id="IPR007698">
    <property type="entry name" value="AlaDH/PNT_NAD(H)-bd"/>
</dbReference>
<dbReference type="EC" id="7.1.1.1" evidence="4 16"/>
<dbReference type="GO" id="GO:0005886">
    <property type="term" value="C:plasma membrane"/>
    <property type="evidence" value="ECO:0007669"/>
    <property type="project" value="UniProtKB-SubCell"/>
</dbReference>
<keyword evidence="8 16" id="KW-0547">Nucleotide-binding</keyword>
<dbReference type="InterPro" id="IPR026255">
    <property type="entry name" value="NADP_transhyd_a"/>
</dbReference>
<dbReference type="AlphaFoldDB" id="A0A939DLC8"/>
<dbReference type="InterPro" id="IPR036291">
    <property type="entry name" value="NAD(P)-bd_dom_sf"/>
</dbReference>
<dbReference type="FunFam" id="3.40.50.720:FF:000028">
    <property type="entry name" value="NAD(P) transhydrogenase subunit alpha"/>
    <property type="match status" value="1"/>
</dbReference>
<dbReference type="PROSITE" id="PS00836">
    <property type="entry name" value="ALADH_PNT_1"/>
    <property type="match status" value="1"/>
</dbReference>
<keyword evidence="6" id="KW-0997">Cell inner membrane</keyword>
<evidence type="ECO:0000256" key="9">
    <source>
        <dbReference type="ARBA" id="ARBA00022857"/>
    </source>
</evidence>
<evidence type="ECO:0000259" key="19">
    <source>
        <dbReference type="SMART" id="SM01002"/>
    </source>
</evidence>
<dbReference type="InterPro" id="IPR007886">
    <property type="entry name" value="AlaDH/PNT_N"/>
</dbReference>
<dbReference type="GO" id="GO:0050661">
    <property type="term" value="F:NADP binding"/>
    <property type="evidence" value="ECO:0007669"/>
    <property type="project" value="TreeGrafter"/>
</dbReference>
<gene>
    <name evidence="21" type="ORF">J0A66_01995</name>
</gene>
<name>A0A939DLC8_9ALTE</name>
<comment type="caution">
    <text evidence="21">The sequence shown here is derived from an EMBL/GenBank/DDBJ whole genome shotgun (WGS) entry which is preliminary data.</text>
</comment>
<keyword evidence="21" id="KW-0560">Oxidoreductase</keyword>
<feature type="transmembrane region" description="Helical" evidence="18">
    <location>
        <begin position="428"/>
        <end position="447"/>
    </location>
</feature>
<organism evidence="21 22">
    <name type="scientific">Bowmanella dokdonensis</name>
    <dbReference type="NCBI Taxonomy" id="751969"/>
    <lineage>
        <taxon>Bacteria</taxon>
        <taxon>Pseudomonadati</taxon>
        <taxon>Pseudomonadota</taxon>
        <taxon>Gammaproteobacteria</taxon>
        <taxon>Alteromonadales</taxon>
        <taxon>Alteromonadaceae</taxon>
        <taxon>Bowmanella</taxon>
    </lineage>
</organism>
<feature type="domain" description="Alanine dehydrogenase/pyridine nucleotide transhydrogenase NAD(H)-binding" evidence="19">
    <location>
        <begin position="152"/>
        <end position="317"/>
    </location>
</feature>
<dbReference type="NCBIfam" id="TIGR00561">
    <property type="entry name" value="pntA"/>
    <property type="match status" value="1"/>
</dbReference>
<feature type="transmembrane region" description="Helical" evidence="18">
    <location>
        <begin position="407"/>
        <end position="422"/>
    </location>
</feature>
<keyword evidence="13 18" id="KW-0472">Membrane</keyword>
<evidence type="ECO:0000256" key="18">
    <source>
        <dbReference type="SAM" id="Phobius"/>
    </source>
</evidence>
<dbReference type="RefSeq" id="WP_206572087.1">
    <property type="nucleotide sequence ID" value="NZ_JAFKCV010000001.1"/>
</dbReference>
<evidence type="ECO:0000256" key="7">
    <source>
        <dbReference type="ARBA" id="ARBA00022692"/>
    </source>
</evidence>
<evidence type="ECO:0000256" key="15">
    <source>
        <dbReference type="ARBA" id="ARBA00071831"/>
    </source>
</evidence>
<keyword evidence="7 18" id="KW-0812">Transmembrane</keyword>
<protein>
    <recommendedName>
        <fullName evidence="15 16">NAD(P) transhydrogenase subunit alpha</fullName>
        <ecNumber evidence="4 16">7.1.1.1</ecNumber>
    </recommendedName>
</protein>
<dbReference type="PANTHER" id="PTHR10160:SF19">
    <property type="entry name" value="PROTON-TRANSLOCATING NAD(P)(+) TRANSHYDROGENASE"/>
    <property type="match status" value="1"/>
</dbReference>
<evidence type="ECO:0000256" key="1">
    <source>
        <dbReference type="ARBA" id="ARBA00003943"/>
    </source>
</evidence>
<evidence type="ECO:0000256" key="12">
    <source>
        <dbReference type="ARBA" id="ARBA00023027"/>
    </source>
</evidence>
<keyword evidence="12 16" id="KW-0520">NAD</keyword>